<dbReference type="SUPFAM" id="SSF82895">
    <property type="entry name" value="TSP-1 type 1 repeat"/>
    <property type="match status" value="1"/>
</dbReference>
<dbReference type="Proteomes" id="UP000052978">
    <property type="component" value="Unassembled WGS sequence"/>
</dbReference>
<dbReference type="Pfam" id="PF19030">
    <property type="entry name" value="TSP1_ADAMTS"/>
    <property type="match status" value="1"/>
</dbReference>
<evidence type="ECO:0000256" key="1">
    <source>
        <dbReference type="SAM" id="MobiDB-lite"/>
    </source>
</evidence>
<accession>S7PJN7</accession>
<sequence length="138" mass="14980">QVHEAVPCYSECNQYSWVVEHWSPCRIHNELRPLRCGGGTQSRKIRCVNTASREGGAVNSSLCNQDEMPPETQPCSLLCPSECVMSEWGTWSKCPQCRSSAIHGFKEVDLYKPHVTGPGDGGRDSSLTSPGTAPGVGT</sequence>
<protein>
    <submittedName>
        <fullName evidence="2">Thrombospondin type-1 domain-containing protein 7B</fullName>
    </submittedName>
</protein>
<evidence type="ECO:0000313" key="3">
    <source>
        <dbReference type="Proteomes" id="UP000052978"/>
    </source>
</evidence>
<evidence type="ECO:0000313" key="2">
    <source>
        <dbReference type="EMBL" id="EPQ08272.1"/>
    </source>
</evidence>
<dbReference type="PROSITE" id="PS50092">
    <property type="entry name" value="TSP1"/>
    <property type="match status" value="1"/>
</dbReference>
<name>S7PJN7_MYOBR</name>
<feature type="region of interest" description="Disordered" evidence="1">
    <location>
        <begin position="114"/>
        <end position="138"/>
    </location>
</feature>
<dbReference type="InterPro" id="IPR000884">
    <property type="entry name" value="TSP1_rpt"/>
</dbReference>
<gene>
    <name evidence="2" type="ORF">D623_10010375</name>
</gene>
<dbReference type="EMBL" id="KE162449">
    <property type="protein sequence ID" value="EPQ08272.1"/>
    <property type="molecule type" value="Genomic_DNA"/>
</dbReference>
<reference evidence="2 3" key="1">
    <citation type="journal article" date="2013" name="Nat. Commun.">
        <title>Genome analysis reveals insights into physiology and longevity of the Brandt's bat Myotis brandtii.</title>
        <authorList>
            <person name="Seim I."/>
            <person name="Fang X."/>
            <person name="Xiong Z."/>
            <person name="Lobanov A.V."/>
            <person name="Huang Z."/>
            <person name="Ma S."/>
            <person name="Feng Y."/>
            <person name="Turanov A.A."/>
            <person name="Zhu Y."/>
            <person name="Lenz T.L."/>
            <person name="Gerashchenko M.V."/>
            <person name="Fan D."/>
            <person name="Hee Yim S."/>
            <person name="Yao X."/>
            <person name="Jordan D."/>
            <person name="Xiong Y."/>
            <person name="Ma Y."/>
            <person name="Lyapunov A.N."/>
            <person name="Chen G."/>
            <person name="Kulakova O.I."/>
            <person name="Sun Y."/>
            <person name="Lee S.G."/>
            <person name="Bronson R.T."/>
            <person name="Moskalev A.A."/>
            <person name="Sunyaev S.R."/>
            <person name="Zhang G."/>
            <person name="Krogh A."/>
            <person name="Wang J."/>
            <person name="Gladyshev V.N."/>
        </authorList>
    </citation>
    <scope>NUCLEOTIDE SEQUENCE [LARGE SCALE GENOMIC DNA]</scope>
</reference>
<feature type="non-terminal residue" evidence="2">
    <location>
        <position position="1"/>
    </location>
</feature>
<dbReference type="AlphaFoldDB" id="S7PJN7"/>
<proteinExistence type="predicted"/>
<dbReference type="InterPro" id="IPR036383">
    <property type="entry name" value="TSP1_rpt_sf"/>
</dbReference>
<dbReference type="Gene3D" id="2.20.100.10">
    <property type="entry name" value="Thrombospondin type-1 (TSP1) repeat"/>
    <property type="match status" value="1"/>
</dbReference>
<keyword evidence="3" id="KW-1185">Reference proteome</keyword>
<organism evidence="2 3">
    <name type="scientific">Myotis brandtii</name>
    <name type="common">Brandt's bat</name>
    <dbReference type="NCBI Taxonomy" id="109478"/>
    <lineage>
        <taxon>Eukaryota</taxon>
        <taxon>Metazoa</taxon>
        <taxon>Chordata</taxon>
        <taxon>Craniata</taxon>
        <taxon>Vertebrata</taxon>
        <taxon>Euteleostomi</taxon>
        <taxon>Mammalia</taxon>
        <taxon>Eutheria</taxon>
        <taxon>Laurasiatheria</taxon>
        <taxon>Chiroptera</taxon>
        <taxon>Yangochiroptera</taxon>
        <taxon>Vespertilionidae</taxon>
        <taxon>Myotis</taxon>
    </lineage>
</organism>